<dbReference type="EMBL" id="JARKIE010000190">
    <property type="protein sequence ID" value="KAJ7668984.1"/>
    <property type="molecule type" value="Genomic_DNA"/>
</dbReference>
<evidence type="ECO:0000313" key="9">
    <source>
        <dbReference type="Proteomes" id="UP001221757"/>
    </source>
</evidence>
<gene>
    <name evidence="8" type="ORF">B0H17DRAFT_215814</name>
</gene>
<feature type="region of interest" description="Disordered" evidence="6">
    <location>
        <begin position="149"/>
        <end position="228"/>
    </location>
</feature>
<dbReference type="Pfam" id="PF17177">
    <property type="entry name" value="PPR_long"/>
    <property type="match status" value="1"/>
</dbReference>
<evidence type="ECO:0000256" key="6">
    <source>
        <dbReference type="SAM" id="MobiDB-lite"/>
    </source>
</evidence>
<proteinExistence type="inferred from homology"/>
<evidence type="ECO:0000259" key="7">
    <source>
        <dbReference type="Pfam" id="PF17177"/>
    </source>
</evidence>
<feature type="region of interest" description="Disordered" evidence="6">
    <location>
        <begin position="31"/>
        <end position="75"/>
    </location>
</feature>
<feature type="compositionally biased region" description="Low complexity" evidence="6">
    <location>
        <begin position="33"/>
        <end position="56"/>
    </location>
</feature>
<evidence type="ECO:0000256" key="2">
    <source>
        <dbReference type="ARBA" id="ARBA00022737"/>
    </source>
</evidence>
<feature type="region of interest" description="Disordered" evidence="6">
    <location>
        <begin position="112"/>
        <end position="132"/>
    </location>
</feature>
<feature type="repeat" description="PPR" evidence="5">
    <location>
        <begin position="505"/>
        <end position="539"/>
    </location>
</feature>
<dbReference type="Pfam" id="PF01535">
    <property type="entry name" value="PPR"/>
    <property type="match status" value="2"/>
</dbReference>
<evidence type="ECO:0000313" key="8">
    <source>
        <dbReference type="EMBL" id="KAJ7668984.1"/>
    </source>
</evidence>
<feature type="domain" description="PROP1-like PPR" evidence="7">
    <location>
        <begin position="989"/>
        <end position="1149"/>
    </location>
</feature>
<dbReference type="PANTHER" id="PTHR47447">
    <property type="entry name" value="OS03G0856100 PROTEIN"/>
    <property type="match status" value="1"/>
</dbReference>
<comment type="similarity">
    <text evidence="1">Belongs to the CCM1 family.</text>
</comment>
<protein>
    <recommendedName>
        <fullName evidence="7">PROP1-like PPR domain-containing protein</fullName>
    </recommendedName>
</protein>
<keyword evidence="2" id="KW-0677">Repeat</keyword>
<comment type="caution">
    <text evidence="8">The sequence shown here is derived from an EMBL/GenBank/DDBJ whole genome shotgun (WGS) entry which is preliminary data.</text>
</comment>
<accession>A0AAD7G845</accession>
<feature type="compositionally biased region" description="Basic residues" evidence="6">
    <location>
        <begin position="112"/>
        <end position="123"/>
    </location>
</feature>
<comment type="function">
    <text evidence="3">Regulates mitochondrial small subunit maturation by controlling 15S rRNA 5'-end processing. Localizes to the 5' precursor of the 15S rRNA in a position that is subsequently occupied by mS47 in the mature yeast mtSSU. Uses structure and sequence-specific RNA recognition, binding to a single-stranded region of the precursor and specifically recognizing bases -6 to -1. The exchange of Ccm1 for mS47 is coupled to the irreversible removal of precursor rRNA that is accompanied by conformational changes of the mitoribosomal proteins uS5m and mS26. These conformational changes signal completion of 5'-end rRNA processing through protection of the mature 5'-end of the 15S rRNA and stabilization of mS47. The removal of the 5' precursor together with the dissociation of Ccm1 may be catalyzed by the 5'-3' exoribonuclease Pet127. Involved in the specific removal of group I introns in mitochondrial encoded transcripts.</text>
</comment>
<comment type="subunit">
    <text evidence="4">Binds to mitochondrial small subunit 15S rRNA.</text>
</comment>
<dbReference type="Proteomes" id="UP001221757">
    <property type="component" value="Unassembled WGS sequence"/>
</dbReference>
<feature type="compositionally biased region" description="Pro residues" evidence="6">
    <location>
        <begin position="172"/>
        <end position="184"/>
    </location>
</feature>
<evidence type="ECO:0000256" key="3">
    <source>
        <dbReference type="ARBA" id="ARBA00044493"/>
    </source>
</evidence>
<evidence type="ECO:0000256" key="5">
    <source>
        <dbReference type="PROSITE-ProRule" id="PRU00708"/>
    </source>
</evidence>
<name>A0AAD7G845_MYCRO</name>
<feature type="repeat" description="PPR" evidence="5">
    <location>
        <begin position="1010"/>
        <end position="1044"/>
    </location>
</feature>
<keyword evidence="9" id="KW-1185">Reference proteome</keyword>
<dbReference type="InterPro" id="IPR033443">
    <property type="entry name" value="PROP1-like_PPR_dom"/>
</dbReference>
<dbReference type="Gene3D" id="1.25.40.10">
    <property type="entry name" value="Tetratricopeptide repeat domain"/>
    <property type="match status" value="3"/>
</dbReference>
<dbReference type="NCBIfam" id="TIGR00756">
    <property type="entry name" value="PPR"/>
    <property type="match status" value="3"/>
</dbReference>
<feature type="repeat" description="PPR" evidence="5">
    <location>
        <begin position="1046"/>
        <end position="1081"/>
    </location>
</feature>
<reference evidence="8" key="1">
    <citation type="submission" date="2023-03" db="EMBL/GenBank/DDBJ databases">
        <title>Massive genome expansion in bonnet fungi (Mycena s.s.) driven by repeated elements and novel gene families across ecological guilds.</title>
        <authorList>
            <consortium name="Lawrence Berkeley National Laboratory"/>
            <person name="Harder C.B."/>
            <person name="Miyauchi S."/>
            <person name="Viragh M."/>
            <person name="Kuo A."/>
            <person name="Thoen E."/>
            <person name="Andreopoulos B."/>
            <person name="Lu D."/>
            <person name="Skrede I."/>
            <person name="Drula E."/>
            <person name="Henrissat B."/>
            <person name="Morin E."/>
            <person name="Kohler A."/>
            <person name="Barry K."/>
            <person name="LaButti K."/>
            <person name="Morin E."/>
            <person name="Salamov A."/>
            <person name="Lipzen A."/>
            <person name="Mereny Z."/>
            <person name="Hegedus B."/>
            <person name="Baldrian P."/>
            <person name="Stursova M."/>
            <person name="Weitz H."/>
            <person name="Taylor A."/>
            <person name="Grigoriev I.V."/>
            <person name="Nagy L.G."/>
            <person name="Martin F."/>
            <person name="Kauserud H."/>
        </authorList>
    </citation>
    <scope>NUCLEOTIDE SEQUENCE</scope>
    <source>
        <strain evidence="8">CBHHK067</strain>
    </source>
</reference>
<sequence>MLPKVATQLLHSTSRAAAAVQNQTHAIRNVFHSSSSPSSGSTLAPWNGPSSSSSGGSSNGPGPGGQKYTGSRFHTGYTGASRAVTQANAITSQDSTVGQPDDSDEFPQHRVSLHVSRRTRPRSHSLSTTSSESLGVLKTVQLHARSRHAFAPESAPALVRRNSTATASPDTFEPPPLARPPTPNNEPRVSTDPAAPQTVNAPLPGTHLPPHDIPSAADAANQAAEESPAFRAIREAARARDPGLVAEAVRDLVDHVKYPSVREYNAALEALRETRRPGEPLILLMQTYNAMLSHSLLPTLRTYFELISAITERDHEIFTTITAIEARARRDQASTTDQQRIAHLRAENTFDAGMKLFETLNMSDASSKIPLHLYVALLRSCANHQRQDAAIHLLTALEQRTDIRPVASVYKHMLRAYANPTGISSAEMIFEDFLSRSATGGIDWTVAYAHDDPHGPRRQHIQVWNQMIESYFRAGLPEKALETLERMTNSTAPTAFGPGDVPRPASSTYTVTIAGFIQSGDIDTALKWFHRLLSHTERPRQPYESATQVLRPDIVAWQQMLDGLAMAGRLDELNSLFLTLQECAEQDGLRVRDTDREMVYLANVRMLRGLKNDKAAETARFLVHHVLTVEMGNFPRMLQPLWEDHVARGMFTEAIELVRVLSSGHTYSSVQMHPAATFVPAVLGRGGLPFNAARDVVRLALENQVPVQPEHAVRVLHAYGAGGRTGLEAQDWAFLLGAAVDQEIVASHRPKDYKFRGLVALLEDMSASNVALADMPPRVVRRVVKTIFVKQGTEELRELFERLGPRFLSVLDDPAQAVEALAGATEAAEAATAAERDAEMNDVQMEAPVGNLIITKSLANWIDQVLARQPAEAASVSLAYDIFCRGLDQNQAPNPLVLGKLIQALGRASQVERVREVYTAAQAVLQGLEASKHEQSTGWFIIENSMIIALAHAGDLEGAHVHRSRILELGGAPTADAYGALILYVKDTTDDTSNAMSLFQESQVHRVAPNLYLYNNIISKLAKARKADHALELFEQMKVSGFARPSSITYGAVIGACARVGDILSAENLFAEMMAAPGYKPRVPPFNTMMQLYTTTKPNRERALFFYNQLRAANITPTAYTYKLLMDAYGKIEPVDIGTMEQIWAALQQDRSVDLQGTHFASLIYVYGCVQKDLDKAVSVFNSMSDTPHAPPRDAVVFEAMINTLAAHRRTDLMPEYVARMSSEGVHMTAYIANFLIKGYADVDDIEQARSIFESLIDPPSGVAALNNHAPHVPSASPVIGPLEPVYREPSTWEAMVRAELGAGNRENAEALLTRLQARCYPEAVYNRISGILTDHSMVLS</sequence>
<dbReference type="InterPro" id="IPR002885">
    <property type="entry name" value="PPR_rpt"/>
</dbReference>
<feature type="compositionally biased region" description="Gly residues" evidence="6">
    <location>
        <begin position="57"/>
        <end position="67"/>
    </location>
</feature>
<evidence type="ECO:0000256" key="4">
    <source>
        <dbReference type="ARBA" id="ARBA00044511"/>
    </source>
</evidence>
<feature type="repeat" description="PPR" evidence="5">
    <location>
        <begin position="460"/>
        <end position="494"/>
    </location>
</feature>
<feature type="compositionally biased region" description="Low complexity" evidence="6">
    <location>
        <begin position="214"/>
        <end position="228"/>
    </location>
</feature>
<organism evidence="8 9">
    <name type="scientific">Mycena rosella</name>
    <name type="common">Pink bonnet</name>
    <name type="synonym">Agaricus rosellus</name>
    <dbReference type="NCBI Taxonomy" id="1033263"/>
    <lineage>
        <taxon>Eukaryota</taxon>
        <taxon>Fungi</taxon>
        <taxon>Dikarya</taxon>
        <taxon>Basidiomycota</taxon>
        <taxon>Agaricomycotina</taxon>
        <taxon>Agaricomycetes</taxon>
        <taxon>Agaricomycetidae</taxon>
        <taxon>Agaricales</taxon>
        <taxon>Marasmiineae</taxon>
        <taxon>Mycenaceae</taxon>
        <taxon>Mycena</taxon>
    </lineage>
</organism>
<dbReference type="PANTHER" id="PTHR47447:SF17">
    <property type="entry name" value="OS12G0638900 PROTEIN"/>
    <property type="match status" value="1"/>
</dbReference>
<dbReference type="InterPro" id="IPR011990">
    <property type="entry name" value="TPR-like_helical_dom_sf"/>
</dbReference>
<evidence type="ECO:0000256" key="1">
    <source>
        <dbReference type="ARBA" id="ARBA00006192"/>
    </source>
</evidence>
<dbReference type="PROSITE" id="PS51375">
    <property type="entry name" value="PPR"/>
    <property type="match status" value="4"/>
</dbReference>